<feature type="compositionally biased region" description="Polar residues" evidence="1">
    <location>
        <begin position="213"/>
        <end position="225"/>
    </location>
</feature>
<dbReference type="OrthoDB" id="6784240at2759"/>
<feature type="region of interest" description="Disordered" evidence="1">
    <location>
        <begin position="82"/>
        <end position="162"/>
    </location>
</feature>
<name>A0A9N9XRU9_PHYSR</name>
<feature type="region of interest" description="Disordered" evidence="1">
    <location>
        <begin position="1"/>
        <end position="31"/>
    </location>
</feature>
<protein>
    <submittedName>
        <fullName evidence="2">Uncharacterized protein</fullName>
    </submittedName>
</protein>
<accession>A0A9N9XRU9</accession>
<feature type="compositionally biased region" description="Polar residues" evidence="1">
    <location>
        <begin position="1"/>
        <end position="11"/>
    </location>
</feature>
<feature type="compositionally biased region" description="Basic and acidic residues" evidence="1">
    <location>
        <begin position="125"/>
        <end position="153"/>
    </location>
</feature>
<keyword evidence="3" id="KW-1185">Reference proteome</keyword>
<evidence type="ECO:0000256" key="1">
    <source>
        <dbReference type="SAM" id="MobiDB-lite"/>
    </source>
</evidence>
<evidence type="ECO:0000313" key="2">
    <source>
        <dbReference type="EMBL" id="CAG9861932.1"/>
    </source>
</evidence>
<dbReference type="Proteomes" id="UP001153712">
    <property type="component" value="Chromosome 5"/>
</dbReference>
<organism evidence="2 3">
    <name type="scientific">Phyllotreta striolata</name>
    <name type="common">Striped flea beetle</name>
    <name type="synonym">Crioceris striolata</name>
    <dbReference type="NCBI Taxonomy" id="444603"/>
    <lineage>
        <taxon>Eukaryota</taxon>
        <taxon>Metazoa</taxon>
        <taxon>Ecdysozoa</taxon>
        <taxon>Arthropoda</taxon>
        <taxon>Hexapoda</taxon>
        <taxon>Insecta</taxon>
        <taxon>Pterygota</taxon>
        <taxon>Neoptera</taxon>
        <taxon>Endopterygota</taxon>
        <taxon>Coleoptera</taxon>
        <taxon>Polyphaga</taxon>
        <taxon>Cucujiformia</taxon>
        <taxon>Chrysomeloidea</taxon>
        <taxon>Chrysomelidae</taxon>
        <taxon>Galerucinae</taxon>
        <taxon>Alticini</taxon>
        <taxon>Phyllotreta</taxon>
    </lineage>
</organism>
<proteinExistence type="predicted"/>
<dbReference type="EMBL" id="OU900098">
    <property type="protein sequence ID" value="CAG9861932.1"/>
    <property type="molecule type" value="Genomic_DNA"/>
</dbReference>
<feature type="region of interest" description="Disordered" evidence="1">
    <location>
        <begin position="179"/>
        <end position="227"/>
    </location>
</feature>
<dbReference type="AlphaFoldDB" id="A0A9N9XRU9"/>
<sequence length="604" mass="69258">MNDARSASTSPLLKKNFDGHYEDSLSTESGSHLSLDFCSKVLGKPCAHYGNPNKNKNDKKLLVDVQKVVTVYTLIEETANPFVTEKSPPNKPGNLDPARRPMSNNTENHNQIRKKENNFPSGVLDPERSNISKEDSYHSVRKNHSETAKHDKNPNPLTNQPKSGLIEESVQSFTKQAFTSLSTTKEGKTQTRDFPSLETHPTNYRQKRRSFADDNSQTPHSSSVDYTRRYGVDSYPVKDVSPGFVDKTLQTSDNGLFEDCSTFLANAGVNTSDRTRQLTCSKVQTTSPYSMSDEVLHPDLCKCCRYPRHRRRSPPETPRRYSDRYEPEPIHYARSPKARPKDACLVAGRNRCDCCCSCRCQPRRSPNIKRCSCDDDPRLPKYPACRCRDASRYPPPYDGPSVVEEDCEDELELVVDQSDGDSSEGSAGYYEELPYQNNEEFEDLVQELEDSLQVRSKNRVQRTLRQFEERSKFNRPLEKPIIDYDEESESEEPIMRKISELTEKRRQMHKSFPCKGRACCTYKQLDDKELGGKFAPKPVRKYQVQQQHQQVRASRKIRSNRSRWRQDSETGEWYKVPGRVNDCGTSYKNEHVCSCTCTCGRYDS</sequence>
<evidence type="ECO:0000313" key="3">
    <source>
        <dbReference type="Proteomes" id="UP001153712"/>
    </source>
</evidence>
<gene>
    <name evidence="2" type="ORF">PHYEVI_LOCUS8255</name>
</gene>
<reference evidence="2" key="1">
    <citation type="submission" date="2022-01" db="EMBL/GenBank/DDBJ databases">
        <authorList>
            <person name="King R."/>
        </authorList>
    </citation>
    <scope>NUCLEOTIDE SEQUENCE</scope>
</reference>